<keyword evidence="2 6" id="KW-0547">Nucleotide-binding</keyword>
<dbReference type="GO" id="GO:0009396">
    <property type="term" value="P:folic acid-containing compound biosynthetic process"/>
    <property type="evidence" value="ECO:0007669"/>
    <property type="project" value="TreeGrafter"/>
</dbReference>
<comment type="similarity">
    <text evidence="1">Belongs to the 5-formyltetrahydrofolate cyclo-ligase family.</text>
</comment>
<dbReference type="Pfam" id="PF01812">
    <property type="entry name" value="5-FTHF_cyc-lig"/>
    <property type="match status" value="1"/>
</dbReference>
<dbReference type="InterPro" id="IPR037171">
    <property type="entry name" value="NagB/RpiA_transferase-like"/>
</dbReference>
<gene>
    <name evidence="7" type="ORF">ACRE_052060</name>
</gene>
<evidence type="ECO:0000256" key="4">
    <source>
        <dbReference type="ARBA" id="ARBA00036539"/>
    </source>
</evidence>
<feature type="binding site" evidence="6">
    <location>
        <begin position="9"/>
        <end position="13"/>
    </location>
    <ligand>
        <name>ATP</name>
        <dbReference type="ChEBI" id="CHEBI:30616"/>
    </ligand>
</feature>
<feature type="binding site" evidence="6">
    <location>
        <begin position="167"/>
        <end position="175"/>
    </location>
    <ligand>
        <name>ATP</name>
        <dbReference type="ChEBI" id="CHEBI:30616"/>
    </ligand>
</feature>
<feature type="binding site" evidence="6">
    <location>
        <position position="55"/>
    </location>
    <ligand>
        <name>substrate</name>
    </ligand>
</feature>
<dbReference type="GO" id="GO:0035999">
    <property type="term" value="P:tetrahydrofolate interconversion"/>
    <property type="evidence" value="ECO:0007669"/>
    <property type="project" value="TreeGrafter"/>
</dbReference>
<evidence type="ECO:0000256" key="6">
    <source>
        <dbReference type="PIRSR" id="PIRSR006806-1"/>
    </source>
</evidence>
<dbReference type="OrthoDB" id="2015992at2759"/>
<proteinExistence type="inferred from homology"/>
<dbReference type="GO" id="GO:0030272">
    <property type="term" value="F:5-formyltetrahydrofolate cyclo-ligase activity"/>
    <property type="evidence" value="ECO:0007669"/>
    <property type="project" value="UniProtKB-EC"/>
</dbReference>
<dbReference type="STRING" id="857340.A0A086T3W0"/>
<comment type="catalytic activity">
    <reaction evidence="4">
        <text>(6S)-5-formyl-5,6,7,8-tetrahydrofolate + ATP = (6R)-5,10-methenyltetrahydrofolate + ADP + phosphate</text>
        <dbReference type="Rhea" id="RHEA:10488"/>
        <dbReference type="ChEBI" id="CHEBI:30616"/>
        <dbReference type="ChEBI" id="CHEBI:43474"/>
        <dbReference type="ChEBI" id="CHEBI:57455"/>
        <dbReference type="ChEBI" id="CHEBI:57457"/>
        <dbReference type="ChEBI" id="CHEBI:456216"/>
        <dbReference type="EC" id="6.3.3.2"/>
    </reaction>
</comment>
<keyword evidence="7" id="KW-0436">Ligase</keyword>
<comment type="caution">
    <text evidence="7">The sequence shown here is derived from an EMBL/GenBank/DDBJ whole genome shotgun (WGS) entry which is preliminary data.</text>
</comment>
<reference evidence="8" key="1">
    <citation type="journal article" date="2014" name="Genome Announc.">
        <title>Genome sequence and annotation of Acremonium chrysogenum, producer of the beta-lactam antibiotic cephalosporin C.</title>
        <authorList>
            <person name="Terfehr D."/>
            <person name="Dahlmann T.A."/>
            <person name="Specht T."/>
            <person name="Zadra I."/>
            <person name="Kuernsteiner H."/>
            <person name="Kueck U."/>
        </authorList>
    </citation>
    <scope>NUCLEOTIDE SEQUENCE [LARGE SCALE GENOMIC DNA]</scope>
    <source>
        <strain evidence="8">ATCC 11550 / CBS 779.69 / DSM 880 / IAM 14645 / JCM 23072 / IMI 49137</strain>
    </source>
</reference>
<evidence type="ECO:0000256" key="3">
    <source>
        <dbReference type="ARBA" id="ARBA00022840"/>
    </source>
</evidence>
<evidence type="ECO:0000256" key="5">
    <source>
        <dbReference type="ARBA" id="ARBA00038966"/>
    </source>
</evidence>
<feature type="binding site" evidence="6">
    <location>
        <position position="61"/>
    </location>
    <ligand>
        <name>substrate</name>
    </ligand>
</feature>
<dbReference type="GO" id="GO:0005524">
    <property type="term" value="F:ATP binding"/>
    <property type="evidence" value="ECO:0007669"/>
    <property type="project" value="UniProtKB-KW"/>
</dbReference>
<evidence type="ECO:0000256" key="1">
    <source>
        <dbReference type="ARBA" id="ARBA00010638"/>
    </source>
</evidence>
<dbReference type="PIRSF" id="PIRSF006806">
    <property type="entry name" value="FTHF_cligase"/>
    <property type="match status" value="1"/>
</dbReference>
<protein>
    <recommendedName>
        <fullName evidence="5">5-formyltetrahydrofolate cyclo-ligase</fullName>
        <ecNumber evidence="5">6.3.3.2</ecNumber>
    </recommendedName>
</protein>
<dbReference type="InterPro" id="IPR002698">
    <property type="entry name" value="FTHF_cligase"/>
</dbReference>
<dbReference type="PANTHER" id="PTHR23407:SF1">
    <property type="entry name" value="5-FORMYLTETRAHYDROFOLATE CYCLO-LIGASE"/>
    <property type="match status" value="1"/>
</dbReference>
<dbReference type="Gene3D" id="3.40.50.10420">
    <property type="entry name" value="NagB/RpiA/CoA transferase-like"/>
    <property type="match status" value="1"/>
</dbReference>
<evidence type="ECO:0000313" key="7">
    <source>
        <dbReference type="EMBL" id="KFH44042.1"/>
    </source>
</evidence>
<evidence type="ECO:0000256" key="2">
    <source>
        <dbReference type="ARBA" id="ARBA00022741"/>
    </source>
</evidence>
<dbReference type="EC" id="6.3.3.2" evidence="5"/>
<keyword evidence="8" id="KW-1185">Reference proteome</keyword>
<sequence length="245" mass="27376">MASSLKAAKQQLRALMRQRLSNISQESVASQSRRVYETLQTFKPYNDARRISVYLSMPAAEIQTDAIVRHALSAGKQVFIPYLHKSPLQTPDTPARVMDMVLLKSLQDYEGLKRDKWGIPSVDPDTVSQRQRILGRPDAHHSELSTLDLMLLPGVAFDFDATESVRRLGHGKGFYDFFLNRYLARQGLRADDDSSLQLYGLALTEQLLDPTTGEEVPTGPLDRRLHGLILGSGEVRASEGDRLVG</sequence>
<accession>A0A086T3W0</accession>
<dbReference type="EMBL" id="JPKY01000056">
    <property type="protein sequence ID" value="KFH44042.1"/>
    <property type="molecule type" value="Genomic_DNA"/>
</dbReference>
<dbReference type="Proteomes" id="UP000029964">
    <property type="component" value="Unassembled WGS sequence"/>
</dbReference>
<dbReference type="GO" id="GO:0005739">
    <property type="term" value="C:mitochondrion"/>
    <property type="evidence" value="ECO:0007669"/>
    <property type="project" value="TreeGrafter"/>
</dbReference>
<keyword evidence="3 6" id="KW-0067">ATP-binding</keyword>
<dbReference type="HOGENOM" id="CLU_066245_2_1_1"/>
<organism evidence="7 8">
    <name type="scientific">Hapsidospora chrysogenum (strain ATCC 11550 / CBS 779.69 / DSM 880 / IAM 14645 / JCM 23072 / IMI 49137)</name>
    <name type="common">Acremonium chrysogenum</name>
    <dbReference type="NCBI Taxonomy" id="857340"/>
    <lineage>
        <taxon>Eukaryota</taxon>
        <taxon>Fungi</taxon>
        <taxon>Dikarya</taxon>
        <taxon>Ascomycota</taxon>
        <taxon>Pezizomycotina</taxon>
        <taxon>Sordariomycetes</taxon>
        <taxon>Hypocreomycetidae</taxon>
        <taxon>Hypocreales</taxon>
        <taxon>Bionectriaceae</taxon>
        <taxon>Hapsidospora</taxon>
    </lineage>
</organism>
<dbReference type="InterPro" id="IPR024185">
    <property type="entry name" value="FTHF_cligase-like_sf"/>
</dbReference>
<dbReference type="PANTHER" id="PTHR23407">
    <property type="entry name" value="ATPASE INHIBITOR/5-FORMYLTETRAHYDROFOLATE CYCLO-LIGASE"/>
    <property type="match status" value="1"/>
</dbReference>
<name>A0A086T3W0_HAPC1</name>
<dbReference type="SUPFAM" id="SSF100950">
    <property type="entry name" value="NagB/RpiA/CoA transferase-like"/>
    <property type="match status" value="1"/>
</dbReference>
<evidence type="ECO:0000313" key="8">
    <source>
        <dbReference type="Proteomes" id="UP000029964"/>
    </source>
</evidence>
<dbReference type="AlphaFoldDB" id="A0A086T3W0"/>